<comment type="caution">
    <text evidence="1">The sequence shown here is derived from an EMBL/GenBank/DDBJ whole genome shotgun (WGS) entry which is preliminary data.</text>
</comment>
<accession>A0A9P1J4F8</accession>
<dbReference type="EMBL" id="CANHGI010000006">
    <property type="protein sequence ID" value="CAI5456455.1"/>
    <property type="molecule type" value="Genomic_DNA"/>
</dbReference>
<dbReference type="Proteomes" id="UP001152747">
    <property type="component" value="Unassembled WGS sequence"/>
</dbReference>
<sequence length="85" mass="9438">MVVCGLWSSVGGLTHQSIIAIARGLKCCPDSLIWLLQSFYHLGLLDSRCPLFIHIVTLLDLSVTLLDLLSSSTSSQFLDQTEFIW</sequence>
<gene>
    <name evidence="1" type="ORF">CAMP_LOCUS19092</name>
</gene>
<name>A0A9P1J4F8_9PELO</name>
<evidence type="ECO:0000313" key="2">
    <source>
        <dbReference type="Proteomes" id="UP001152747"/>
    </source>
</evidence>
<dbReference type="AlphaFoldDB" id="A0A9P1J4F8"/>
<reference evidence="1" key="1">
    <citation type="submission" date="2022-11" db="EMBL/GenBank/DDBJ databases">
        <authorList>
            <person name="Kikuchi T."/>
        </authorList>
    </citation>
    <scope>NUCLEOTIDE SEQUENCE</scope>
    <source>
        <strain evidence="1">PS1010</strain>
    </source>
</reference>
<evidence type="ECO:0000313" key="1">
    <source>
        <dbReference type="EMBL" id="CAI5456455.1"/>
    </source>
</evidence>
<protein>
    <submittedName>
        <fullName evidence="1">Uncharacterized protein</fullName>
    </submittedName>
</protein>
<proteinExistence type="predicted"/>
<organism evidence="1 2">
    <name type="scientific">Caenorhabditis angaria</name>
    <dbReference type="NCBI Taxonomy" id="860376"/>
    <lineage>
        <taxon>Eukaryota</taxon>
        <taxon>Metazoa</taxon>
        <taxon>Ecdysozoa</taxon>
        <taxon>Nematoda</taxon>
        <taxon>Chromadorea</taxon>
        <taxon>Rhabditida</taxon>
        <taxon>Rhabditina</taxon>
        <taxon>Rhabditomorpha</taxon>
        <taxon>Rhabditoidea</taxon>
        <taxon>Rhabditidae</taxon>
        <taxon>Peloderinae</taxon>
        <taxon>Caenorhabditis</taxon>
    </lineage>
</organism>
<keyword evidence="2" id="KW-1185">Reference proteome</keyword>